<gene>
    <name evidence="3" type="ORF">TPR58_11315</name>
</gene>
<reference evidence="3 4" key="1">
    <citation type="submission" date="2024-05" db="EMBL/GenBank/DDBJ databases">
        <title>Sphingomonas sp. HF-S3 16S ribosomal RNA gene Genome sequencing and assembly.</title>
        <authorList>
            <person name="Lee H."/>
        </authorList>
    </citation>
    <scope>NUCLEOTIDE SEQUENCE [LARGE SCALE GENOMIC DNA]</scope>
    <source>
        <strain evidence="3 4">HF-S3</strain>
    </source>
</reference>
<feature type="compositionally biased region" description="Low complexity" evidence="1">
    <location>
        <begin position="308"/>
        <end position="317"/>
    </location>
</feature>
<name>A0ABV0B882_9SPHN</name>
<accession>A0ABV0B882</accession>
<evidence type="ECO:0000313" key="4">
    <source>
        <dbReference type="Proteomes" id="UP001427805"/>
    </source>
</evidence>
<protein>
    <submittedName>
        <fullName evidence="3">Heavy-metal-associated domain-containing protein</fullName>
    </submittedName>
</protein>
<feature type="region of interest" description="Disordered" evidence="1">
    <location>
        <begin position="295"/>
        <end position="317"/>
    </location>
</feature>
<evidence type="ECO:0000256" key="2">
    <source>
        <dbReference type="SAM" id="SignalP"/>
    </source>
</evidence>
<comment type="caution">
    <text evidence="3">The sequence shown here is derived from an EMBL/GenBank/DDBJ whole genome shotgun (WGS) entry which is preliminary data.</text>
</comment>
<dbReference type="Proteomes" id="UP001427805">
    <property type="component" value="Unassembled WGS sequence"/>
</dbReference>
<keyword evidence="4" id="KW-1185">Reference proteome</keyword>
<dbReference type="RefSeq" id="WP_346246768.1">
    <property type="nucleotide sequence ID" value="NZ_JBDIZK010000006.1"/>
</dbReference>
<organism evidence="3 4">
    <name type="scientific">Sphingomonas rustica</name>
    <dbReference type="NCBI Taxonomy" id="3103142"/>
    <lineage>
        <taxon>Bacteria</taxon>
        <taxon>Pseudomonadati</taxon>
        <taxon>Pseudomonadota</taxon>
        <taxon>Alphaproteobacteria</taxon>
        <taxon>Sphingomonadales</taxon>
        <taxon>Sphingomonadaceae</taxon>
        <taxon>Sphingomonas</taxon>
    </lineage>
</organism>
<feature type="chain" id="PRO_5046985815" evidence="2">
    <location>
        <begin position="28"/>
        <end position="417"/>
    </location>
</feature>
<evidence type="ECO:0000256" key="1">
    <source>
        <dbReference type="SAM" id="MobiDB-lite"/>
    </source>
</evidence>
<feature type="compositionally biased region" description="Acidic residues" evidence="1">
    <location>
        <begin position="297"/>
        <end position="307"/>
    </location>
</feature>
<sequence length="417" mass="43966">MIRRRSPIVYGLASALLIAGAAGGVMAQRSRPDPTTSEPPSFEVSGVEVDVRGPNAEAARVGGWRIAQRKGWEMLSKRLTGKASTLPDSTLDGMVTGIVVEHEQIGPARYIAKLGVLFDRNKAGALLGVSTQVSRSTPMLLIPVQWSGGTGRVFERETAWNAAWSRFRSSNSTVDYVRPRATGPDSLLINAGQITRRGRGWWRAIVDQYGAADVLIAEVQLRSDYPGGPMTAVFTASHGPDRVLVTQFALRVDNSNGLDSMLDQGIQRIDQAYQAALSSGQLRLDSMLAFRPVEATPVEEETEEEAAETPTPTPGVVETGASYTVQIDTPTASAVNAAESGVRGIPGVRSASTTSLALGGISVMSVRYDGSIGGLRSALESRGWQVQEGAGVLRIRRPGGGGGAAPASSPSSAPKGE</sequence>
<dbReference type="EMBL" id="JBDIZK010000006">
    <property type="protein sequence ID" value="MEN3747758.1"/>
    <property type="molecule type" value="Genomic_DNA"/>
</dbReference>
<evidence type="ECO:0000313" key="3">
    <source>
        <dbReference type="EMBL" id="MEN3747758.1"/>
    </source>
</evidence>
<feature type="compositionally biased region" description="Low complexity" evidence="1">
    <location>
        <begin position="405"/>
        <end position="417"/>
    </location>
</feature>
<keyword evidence="2" id="KW-0732">Signal</keyword>
<proteinExistence type="predicted"/>
<feature type="signal peptide" evidence="2">
    <location>
        <begin position="1"/>
        <end position="27"/>
    </location>
</feature>
<feature type="region of interest" description="Disordered" evidence="1">
    <location>
        <begin position="394"/>
        <end position="417"/>
    </location>
</feature>